<dbReference type="FunCoup" id="Q54L26">
    <property type="interactions" value="2"/>
</dbReference>
<keyword evidence="3" id="KW-0539">Nucleus</keyword>
<evidence type="ECO:0000313" key="7">
    <source>
        <dbReference type="Proteomes" id="UP000002195"/>
    </source>
</evidence>
<feature type="compositionally biased region" description="Basic and acidic residues" evidence="4">
    <location>
        <begin position="743"/>
        <end position="757"/>
    </location>
</feature>
<organism evidence="6 7">
    <name type="scientific">Dictyostelium discoideum</name>
    <name type="common">Social amoeba</name>
    <dbReference type="NCBI Taxonomy" id="44689"/>
    <lineage>
        <taxon>Eukaryota</taxon>
        <taxon>Amoebozoa</taxon>
        <taxon>Evosea</taxon>
        <taxon>Eumycetozoa</taxon>
        <taxon>Dictyostelia</taxon>
        <taxon>Dictyosteliales</taxon>
        <taxon>Dictyosteliaceae</taxon>
        <taxon>Dictyostelium</taxon>
    </lineage>
</organism>
<evidence type="ECO:0000256" key="2">
    <source>
        <dbReference type="ARBA" id="ARBA00022737"/>
    </source>
</evidence>
<feature type="compositionally biased region" description="Low complexity" evidence="4">
    <location>
        <begin position="733"/>
        <end position="742"/>
    </location>
</feature>
<gene>
    <name evidence="6" type="ORF">DDB_G0286941</name>
</gene>
<dbReference type="PANTHER" id="PTHR23270">
    <property type="entry name" value="PROGRAMMED CELL DEATH PROTEIN 11 PRE-RRNA PROCESSING PROTEIN RRP5"/>
    <property type="match status" value="1"/>
</dbReference>
<dbReference type="EMBL" id="AAFI02000092">
    <property type="protein sequence ID" value="EAL63968.1"/>
    <property type="molecule type" value="Genomic_DNA"/>
</dbReference>
<dbReference type="HOGENOM" id="CLU_350378_0_0_1"/>
<feature type="domain" description="S1 motif" evidence="5">
    <location>
        <begin position="165"/>
        <end position="262"/>
    </location>
</feature>
<dbReference type="SUPFAM" id="SSF50249">
    <property type="entry name" value="Nucleic acid-binding proteins"/>
    <property type="match status" value="5"/>
</dbReference>
<dbReference type="PROSITE" id="PS50126">
    <property type="entry name" value="S1"/>
    <property type="match status" value="4"/>
</dbReference>
<dbReference type="FunFam" id="2.40.50.140:FF:000179">
    <property type="entry name" value="rRNA biogenesis protein RRP5"/>
    <property type="match status" value="1"/>
</dbReference>
<dbReference type="InterPro" id="IPR045209">
    <property type="entry name" value="Rrp5"/>
</dbReference>
<dbReference type="dictyBase" id="DDB_G0286941"/>
<dbReference type="PaxDb" id="44689-DDB0187202"/>
<proteinExistence type="predicted"/>
<feature type="compositionally biased region" description="Acidic residues" evidence="4">
    <location>
        <begin position="66"/>
        <end position="76"/>
    </location>
</feature>
<evidence type="ECO:0000256" key="4">
    <source>
        <dbReference type="SAM" id="MobiDB-lite"/>
    </source>
</evidence>
<dbReference type="GO" id="GO:0003676">
    <property type="term" value="F:nucleic acid binding"/>
    <property type="evidence" value="ECO:0007669"/>
    <property type="project" value="InterPro"/>
</dbReference>
<dbReference type="AlphaFoldDB" id="Q54L26"/>
<dbReference type="GeneID" id="8625876"/>
<dbReference type="Proteomes" id="UP000002195">
    <property type="component" value="Unassembled WGS sequence"/>
</dbReference>
<dbReference type="RefSeq" id="XP_637477.1">
    <property type="nucleotide sequence ID" value="XM_632385.1"/>
</dbReference>
<evidence type="ECO:0000256" key="3">
    <source>
        <dbReference type="ARBA" id="ARBA00023242"/>
    </source>
</evidence>
<reference evidence="6 7" key="1">
    <citation type="journal article" date="2005" name="Nature">
        <title>The genome of the social amoeba Dictyostelium discoideum.</title>
        <authorList>
            <consortium name="The Dictyostelium discoideum Sequencing Consortium"/>
            <person name="Eichinger L."/>
            <person name="Pachebat J.A."/>
            <person name="Glockner G."/>
            <person name="Rajandream M.A."/>
            <person name="Sucgang R."/>
            <person name="Berriman M."/>
            <person name="Song J."/>
            <person name="Olsen R."/>
            <person name="Szafranski K."/>
            <person name="Xu Q."/>
            <person name="Tunggal B."/>
            <person name="Kummerfeld S."/>
            <person name="Madera M."/>
            <person name="Konfortov B.A."/>
            <person name="Rivero F."/>
            <person name="Bankier A.T."/>
            <person name="Lehmann R."/>
            <person name="Hamlin N."/>
            <person name="Davies R."/>
            <person name="Gaudet P."/>
            <person name="Fey P."/>
            <person name="Pilcher K."/>
            <person name="Chen G."/>
            <person name="Saunders D."/>
            <person name="Sodergren E."/>
            <person name="Davis P."/>
            <person name="Kerhornou A."/>
            <person name="Nie X."/>
            <person name="Hall N."/>
            <person name="Anjard C."/>
            <person name="Hemphill L."/>
            <person name="Bason N."/>
            <person name="Farbrother P."/>
            <person name="Desany B."/>
            <person name="Just E."/>
            <person name="Morio T."/>
            <person name="Rost R."/>
            <person name="Churcher C."/>
            <person name="Cooper J."/>
            <person name="Haydock S."/>
            <person name="van Driessche N."/>
            <person name="Cronin A."/>
            <person name="Goodhead I."/>
            <person name="Muzny D."/>
            <person name="Mourier T."/>
            <person name="Pain A."/>
            <person name="Lu M."/>
            <person name="Harper D."/>
            <person name="Lindsay R."/>
            <person name="Hauser H."/>
            <person name="James K."/>
            <person name="Quiles M."/>
            <person name="Madan Babu M."/>
            <person name="Saito T."/>
            <person name="Buchrieser C."/>
            <person name="Wardroper A."/>
            <person name="Felder M."/>
            <person name="Thangavelu M."/>
            <person name="Johnson D."/>
            <person name="Knights A."/>
            <person name="Loulseged H."/>
            <person name="Mungall K."/>
            <person name="Oliver K."/>
            <person name="Price C."/>
            <person name="Quail M.A."/>
            <person name="Urushihara H."/>
            <person name="Hernandez J."/>
            <person name="Rabbinowitsch E."/>
            <person name="Steffen D."/>
            <person name="Sanders M."/>
            <person name="Ma J."/>
            <person name="Kohara Y."/>
            <person name="Sharp S."/>
            <person name="Simmonds M."/>
            <person name="Spiegler S."/>
            <person name="Tivey A."/>
            <person name="Sugano S."/>
            <person name="White B."/>
            <person name="Walker D."/>
            <person name="Woodward J."/>
            <person name="Winckler T."/>
            <person name="Tanaka Y."/>
            <person name="Shaulsky G."/>
            <person name="Schleicher M."/>
            <person name="Weinstock G."/>
            <person name="Rosenthal A."/>
            <person name="Cox E.C."/>
            <person name="Chisholm R.L."/>
            <person name="Gibbs R."/>
            <person name="Loomis W.F."/>
            <person name="Platzer M."/>
            <person name="Kay R.R."/>
            <person name="Williams J."/>
            <person name="Dear P.H."/>
            <person name="Noegel A.A."/>
            <person name="Barrell B."/>
            <person name="Kuspa A."/>
        </authorList>
    </citation>
    <scope>NUCLEOTIDE SEQUENCE [LARGE SCALE GENOMIC DNA]</scope>
    <source>
        <strain evidence="6 7">AX4</strain>
    </source>
</reference>
<dbReference type="CDD" id="cd05697">
    <property type="entry name" value="S1_Rrp5_repeat_hs5"/>
    <property type="match status" value="1"/>
</dbReference>
<name>Q54L26_DICDI</name>
<feature type="domain" description="S1 motif" evidence="5">
    <location>
        <begin position="278"/>
        <end position="351"/>
    </location>
</feature>
<dbReference type="SMART" id="SM00316">
    <property type="entry name" value="S1"/>
    <property type="match status" value="5"/>
</dbReference>
<evidence type="ECO:0000259" key="5">
    <source>
        <dbReference type="PROSITE" id="PS50126"/>
    </source>
</evidence>
<feature type="domain" description="S1 motif" evidence="5">
    <location>
        <begin position="560"/>
        <end position="629"/>
    </location>
</feature>
<feature type="region of interest" description="Disordered" evidence="4">
    <location>
        <begin position="709"/>
        <end position="804"/>
    </location>
</feature>
<dbReference type="OMA" id="GYTVKCL"/>
<keyword evidence="2" id="KW-0677">Repeat</keyword>
<evidence type="ECO:0000256" key="1">
    <source>
        <dbReference type="ARBA" id="ARBA00004123"/>
    </source>
</evidence>
<feature type="compositionally biased region" description="Acidic residues" evidence="4">
    <location>
        <begin position="758"/>
        <end position="769"/>
    </location>
</feature>
<feature type="domain" description="S1 motif" evidence="5">
    <location>
        <begin position="649"/>
        <end position="720"/>
    </location>
</feature>
<dbReference type="GO" id="GO:0006364">
    <property type="term" value="P:rRNA processing"/>
    <property type="evidence" value="ECO:0007669"/>
    <property type="project" value="InterPro"/>
</dbReference>
<dbReference type="FunFam" id="2.40.50.140:FF:000977">
    <property type="match status" value="1"/>
</dbReference>
<comment type="caution">
    <text evidence="6">The sequence shown here is derived from an EMBL/GenBank/DDBJ whole genome shotgun (WGS) entry which is preliminary data.</text>
</comment>
<dbReference type="InterPro" id="IPR003029">
    <property type="entry name" value="S1_domain"/>
</dbReference>
<dbReference type="CDD" id="cd05693">
    <property type="entry name" value="S1_Rrp5_repeat_hs1_sc1"/>
    <property type="match status" value="1"/>
</dbReference>
<keyword evidence="7" id="KW-1185">Reference proteome</keyword>
<feature type="region of interest" description="Disordered" evidence="4">
    <location>
        <begin position="26"/>
        <end position="87"/>
    </location>
</feature>
<dbReference type="FunFam" id="2.40.50.140:FF:000768">
    <property type="match status" value="1"/>
</dbReference>
<dbReference type="Pfam" id="PF23459">
    <property type="entry name" value="S1_RRP5"/>
    <property type="match status" value="1"/>
</dbReference>
<dbReference type="VEuPathDB" id="AmoebaDB:DDB_G0286941"/>
<dbReference type="InParanoid" id="Q54L26"/>
<comment type="subcellular location">
    <subcellularLocation>
        <location evidence="1">Nucleus</location>
    </subcellularLocation>
</comment>
<protein>
    <recommendedName>
        <fullName evidence="5">S1 motif domain-containing protein</fullName>
    </recommendedName>
</protein>
<dbReference type="InterPro" id="IPR012340">
    <property type="entry name" value="NA-bd_OB-fold"/>
</dbReference>
<dbReference type="InterPro" id="IPR057302">
    <property type="entry name" value="Rrp5_S1"/>
</dbReference>
<feature type="compositionally biased region" description="Basic and acidic residues" evidence="4">
    <location>
        <begin position="77"/>
        <end position="87"/>
    </location>
</feature>
<feature type="compositionally biased region" description="Basic and acidic residues" evidence="4">
    <location>
        <begin position="770"/>
        <end position="798"/>
    </location>
</feature>
<dbReference type="eggNOG" id="KOG1070">
    <property type="taxonomic scope" value="Eukaryota"/>
</dbReference>
<evidence type="ECO:0000313" key="6">
    <source>
        <dbReference type="EMBL" id="EAL63968.1"/>
    </source>
</evidence>
<sequence>MTDFIRGKTQHKVISEKLEDQEIVSTKRITPKRVKNDDKDKKVNKKQKTSNQLAPIITEEGNGIADSDEDDDNNDNNDEKKVSAEEEKDRNLFASAYNSLKGKKKAKLVSKIDKLTPSQLKEYMNEPTTQLNKKEEADAKKLLPFLKKNIPKSACRLLKKDLHTGMVVLATFEQVTEMDITISLPFGLKGYVKFNEISDSFTEWMKETLKREDENEKSTNFRKMKIISDQVRKMFYKGQMLKCAIVGLTDHHTIEGLHCTLRPELVNVGSSIDTFSEDMTIHGCIESIQDKGYIVSFGSKDYNGFLEFSNTCYYYPDQSSDDQNQLYIGQPIESLIQSIDKSTKTFKLTISHPLVSRSTIKNSETITMESIKAGMLVETKVLRVLSNGLHLGFLDFFAGDIFILHSQNPIETYKENQGVKARILFVDQVHKRIGLSTLGHVLGFKPYPFGTTKPGQYVESGKLTIERIEPLEMIVTTESTVVQSNPMKAPLLLRGYIHIEELESGVNDLTKASNQFKKTEPLEKRCRVKHLDHLDGMVTYTARTRELEKKFYSYNDLSCGMVVQGVIRYVRADSLEVELATSIHGVVARHHMADTNITDPLEFFKVGATVKVRIINVEPDKKRLQLTLKKSLIYSEYPIITDKNTTPIGTISHGIITKTTRFLVFVSFYNNSFGVVEAQNLSNSKIESVQKQFPVGRTVLAKTLFSESSKSQPGLPLTLVIDDDDFNSQPQPNSNKKSNNSNNKKENKKVENKKVEEEKVEEEGKEEEEKENKEEKKQEQQKEEKKQSTKNKKIETKSKKVIKK</sequence>
<dbReference type="KEGG" id="ddi:DDB_G0286941"/>
<dbReference type="Gene3D" id="2.40.50.140">
    <property type="entry name" value="Nucleic acid-binding proteins"/>
    <property type="match status" value="4"/>
</dbReference>
<dbReference type="PhylomeDB" id="Q54L26"/>
<dbReference type="PANTHER" id="PTHR23270:SF10">
    <property type="entry name" value="PROTEIN RRP5 HOMOLOG"/>
    <property type="match status" value="1"/>
</dbReference>
<accession>Q54L26</accession>
<dbReference type="GO" id="GO:0005634">
    <property type="term" value="C:nucleus"/>
    <property type="evidence" value="ECO:0007669"/>
    <property type="project" value="UniProtKB-SubCell"/>
</dbReference>
<dbReference type="InterPro" id="IPR048059">
    <property type="entry name" value="Rrp5_S1_rpt_hs1_sc1"/>
</dbReference>
<dbReference type="CDD" id="cd05695">
    <property type="entry name" value="S1_Rrp5_repeat_hs3"/>
    <property type="match status" value="1"/>
</dbReference>
<dbReference type="STRING" id="44689.Q54L26"/>